<evidence type="ECO:0000313" key="1">
    <source>
        <dbReference type="EMBL" id="OAA77030.1"/>
    </source>
</evidence>
<dbReference type="AlphaFoldDB" id="A0A168GX39"/>
<reference evidence="1 2" key="1">
    <citation type="journal article" date="2016" name="Genome Biol. Evol.">
        <title>Divergent and convergent evolution of fungal pathogenicity.</title>
        <authorList>
            <person name="Shang Y."/>
            <person name="Xiao G."/>
            <person name="Zheng P."/>
            <person name="Cen K."/>
            <person name="Zhan S."/>
            <person name="Wang C."/>
        </authorList>
    </citation>
    <scope>NUCLEOTIDE SEQUENCE [LARGE SCALE GENOMIC DNA]</scope>
    <source>
        <strain evidence="1 2">RCEF 1005</strain>
    </source>
</reference>
<organism evidence="1 2">
    <name type="scientific">Akanthomyces lecanii RCEF 1005</name>
    <dbReference type="NCBI Taxonomy" id="1081108"/>
    <lineage>
        <taxon>Eukaryota</taxon>
        <taxon>Fungi</taxon>
        <taxon>Dikarya</taxon>
        <taxon>Ascomycota</taxon>
        <taxon>Pezizomycotina</taxon>
        <taxon>Sordariomycetes</taxon>
        <taxon>Hypocreomycetidae</taxon>
        <taxon>Hypocreales</taxon>
        <taxon>Cordycipitaceae</taxon>
        <taxon>Akanthomyces</taxon>
        <taxon>Cordyceps confragosa</taxon>
    </lineage>
</organism>
<proteinExistence type="predicted"/>
<evidence type="ECO:0000313" key="2">
    <source>
        <dbReference type="Proteomes" id="UP000076881"/>
    </source>
</evidence>
<keyword evidence="2" id="KW-1185">Reference proteome</keyword>
<gene>
    <name evidence="1" type="ORF">LEL_06714</name>
</gene>
<sequence>MIIDLLDKDDLLNVSTTCRLCHDELAPIVFRIISFCNEKQVCESALHAAQKYGHFTRRLEFDYRPTGKSVEVSGSRPLREPAPTLDHGIYSVSVSCLRSPVLLPAARDLLRRLHMPDLQAVEVLFKFTPVDVQ</sequence>
<name>A0A168GX39_CORDF</name>
<dbReference type="Proteomes" id="UP000076881">
    <property type="component" value="Unassembled WGS sequence"/>
</dbReference>
<dbReference type="OrthoDB" id="5410873at2759"/>
<protein>
    <recommendedName>
        <fullName evidence="3">F-box domain-containing protein</fullName>
    </recommendedName>
</protein>
<comment type="caution">
    <text evidence="1">The sequence shown here is derived from an EMBL/GenBank/DDBJ whole genome shotgun (WGS) entry which is preliminary data.</text>
</comment>
<accession>A0A168GX39</accession>
<evidence type="ECO:0008006" key="3">
    <source>
        <dbReference type="Google" id="ProtNLM"/>
    </source>
</evidence>
<dbReference type="EMBL" id="AZHF01000004">
    <property type="protein sequence ID" value="OAA77030.1"/>
    <property type="molecule type" value="Genomic_DNA"/>
</dbReference>